<dbReference type="VEuPathDB" id="FungiDB:PSTT_13806"/>
<feature type="compositionally biased region" description="Polar residues" evidence="1">
    <location>
        <begin position="162"/>
        <end position="175"/>
    </location>
</feature>
<keyword evidence="2" id="KW-1133">Transmembrane helix</keyword>
<evidence type="ECO:0000256" key="2">
    <source>
        <dbReference type="SAM" id="Phobius"/>
    </source>
</evidence>
<proteinExistence type="predicted"/>
<comment type="caution">
    <text evidence="3">The sequence shown here is derived from an EMBL/GenBank/DDBJ whole genome shotgun (WGS) entry which is preliminary data.</text>
</comment>
<organism evidence="3 4">
    <name type="scientific">Puccinia striiformis</name>
    <dbReference type="NCBI Taxonomy" id="27350"/>
    <lineage>
        <taxon>Eukaryota</taxon>
        <taxon>Fungi</taxon>
        <taxon>Dikarya</taxon>
        <taxon>Basidiomycota</taxon>
        <taxon>Pucciniomycotina</taxon>
        <taxon>Pucciniomycetes</taxon>
        <taxon>Pucciniales</taxon>
        <taxon>Pucciniaceae</taxon>
        <taxon>Puccinia</taxon>
    </lineage>
</organism>
<reference evidence="3" key="1">
    <citation type="submission" date="2017-12" db="EMBL/GenBank/DDBJ databases">
        <title>Gene loss provides genomic basis for host adaptation in cereal stripe rust fungi.</title>
        <authorList>
            <person name="Xia C."/>
        </authorList>
    </citation>
    <scope>NUCLEOTIDE SEQUENCE [LARGE SCALE GENOMIC DNA]</scope>
    <source>
        <strain evidence="3">93-210</strain>
    </source>
</reference>
<protein>
    <submittedName>
        <fullName evidence="3">Uncharacterized protein</fullName>
    </submittedName>
</protein>
<gene>
    <name evidence="3" type="ORF">PSTT_13806</name>
</gene>
<dbReference type="Proteomes" id="UP000239156">
    <property type="component" value="Unassembled WGS sequence"/>
</dbReference>
<feature type="compositionally biased region" description="Polar residues" evidence="1">
    <location>
        <begin position="181"/>
        <end position="201"/>
    </location>
</feature>
<feature type="region of interest" description="Disordered" evidence="1">
    <location>
        <begin position="144"/>
        <end position="218"/>
    </location>
</feature>
<sequence length="242" mass="27825">MMRLLPFIRSSSQPTPDTFKKELKSTITIYSSWIWSIYSLIYYFEWKPPLNHSLKLLPIIYIPIGIGINWKNLRKTIAYYSTKDLLDIYDEKLKSNHNNQSVSKQIMIRKKDRILTLWGFLKKSYLHRLITINNNKQEYNKGGVDYRIQNSSPGDKPISIGTPLSNRSPSTTNPNGIPISNLPQSHFEQQKLQSHLQQLDTPSPPPPPSHTAGKGSADWFAEVLLGDDESKPQSKYALIWLN</sequence>
<feature type="transmembrane region" description="Helical" evidence="2">
    <location>
        <begin position="56"/>
        <end position="73"/>
    </location>
</feature>
<name>A0A2S4UQ90_9BASI</name>
<keyword evidence="4" id="KW-1185">Reference proteome</keyword>
<keyword evidence="2" id="KW-0472">Membrane</keyword>
<keyword evidence="2" id="KW-0812">Transmembrane</keyword>
<dbReference type="AlphaFoldDB" id="A0A2S4UQ90"/>
<feature type="non-terminal residue" evidence="3">
    <location>
        <position position="242"/>
    </location>
</feature>
<evidence type="ECO:0000256" key="1">
    <source>
        <dbReference type="SAM" id="MobiDB-lite"/>
    </source>
</evidence>
<feature type="transmembrane region" description="Helical" evidence="2">
    <location>
        <begin position="27"/>
        <end position="44"/>
    </location>
</feature>
<dbReference type="EMBL" id="PKSL01000202">
    <property type="protein sequence ID" value="POV99391.1"/>
    <property type="molecule type" value="Genomic_DNA"/>
</dbReference>
<accession>A0A2S4UQ90</accession>
<dbReference type="VEuPathDB" id="FungiDB:PSHT_02483"/>
<evidence type="ECO:0000313" key="3">
    <source>
        <dbReference type="EMBL" id="POV99391.1"/>
    </source>
</evidence>
<evidence type="ECO:0000313" key="4">
    <source>
        <dbReference type="Proteomes" id="UP000239156"/>
    </source>
</evidence>